<dbReference type="PANTHER" id="PTHR43825">
    <property type="entry name" value="PYRUVATE DEHYDROGENASE E1 COMPONENT"/>
    <property type="match status" value="1"/>
</dbReference>
<dbReference type="PANTHER" id="PTHR43825:SF5">
    <property type="entry name" value="HYPOTHETICAL TRANSKETOLASE FAMILY PROTEIN"/>
    <property type="match status" value="1"/>
</dbReference>
<gene>
    <name evidence="2" type="ORF">SAMN04489716_1564</name>
</gene>
<sequence length="315" mass="32840">MRDRFFAGLLAAALIDPDLVLITADLGFGAVDEFAAVRPGQFLNAGVAEQNMAGLAAGIALAGGRVFTYSIANFPTLRCLEQIRNDICYHHADVTVVAVGGGMAYGALGMSHHATEDLAIMRALPGMAVAAPGDPAEVGAVLTDLLAGGGPAYLRLGKTGERTVHAHPVDAPRGASIPLSHGGEVLLCSTGAILGNVCQAAELLESDGIRADVRSFPWLDPLDTLPIREAADAYSVIVTVEEHSIVGGLGSAIAEVLAETATGTPLVRIALPAQSMSVVGDQDYLRGAYELDPESIRRRVRNHLEAHRGLASQIR</sequence>
<keyword evidence="3" id="KW-1185">Reference proteome</keyword>
<name>A0A1H1UX41_9ACTN</name>
<dbReference type="AlphaFoldDB" id="A0A1H1UX41"/>
<dbReference type="InterPro" id="IPR033248">
    <property type="entry name" value="Transketolase_C"/>
</dbReference>
<dbReference type="EMBL" id="LT629758">
    <property type="protein sequence ID" value="SDS76656.1"/>
    <property type="molecule type" value="Genomic_DNA"/>
</dbReference>
<accession>A0A1H1UX41</accession>
<proteinExistence type="predicted"/>
<evidence type="ECO:0000313" key="3">
    <source>
        <dbReference type="Proteomes" id="UP000198688"/>
    </source>
</evidence>
<dbReference type="SMART" id="SM00861">
    <property type="entry name" value="Transket_pyr"/>
    <property type="match status" value="1"/>
</dbReference>
<reference evidence="2 3" key="1">
    <citation type="submission" date="2016-10" db="EMBL/GenBank/DDBJ databases">
        <authorList>
            <person name="de Groot N.N."/>
        </authorList>
    </citation>
    <scope>NUCLEOTIDE SEQUENCE [LARGE SCALE GENOMIC DNA]</scope>
    <source>
        <strain evidence="2 3">DSM 43941</strain>
    </source>
</reference>
<dbReference type="InterPro" id="IPR051157">
    <property type="entry name" value="PDH/Transketolase"/>
</dbReference>
<organism evidence="2 3">
    <name type="scientific">Actinoplanes derwentensis</name>
    <dbReference type="NCBI Taxonomy" id="113562"/>
    <lineage>
        <taxon>Bacteria</taxon>
        <taxon>Bacillati</taxon>
        <taxon>Actinomycetota</taxon>
        <taxon>Actinomycetes</taxon>
        <taxon>Micromonosporales</taxon>
        <taxon>Micromonosporaceae</taxon>
        <taxon>Actinoplanes</taxon>
    </lineage>
</organism>
<dbReference type="SUPFAM" id="SSF52922">
    <property type="entry name" value="TK C-terminal domain-like"/>
    <property type="match status" value="1"/>
</dbReference>
<evidence type="ECO:0000313" key="2">
    <source>
        <dbReference type="EMBL" id="SDS76656.1"/>
    </source>
</evidence>
<dbReference type="Gene3D" id="3.40.50.920">
    <property type="match status" value="1"/>
</dbReference>
<dbReference type="OrthoDB" id="8732661at2"/>
<dbReference type="RefSeq" id="WP_092542925.1">
    <property type="nucleotide sequence ID" value="NZ_BOMJ01000067.1"/>
</dbReference>
<dbReference type="GO" id="GO:0000287">
    <property type="term" value="F:magnesium ion binding"/>
    <property type="evidence" value="ECO:0007669"/>
    <property type="project" value="UniProtKB-ARBA"/>
</dbReference>
<dbReference type="STRING" id="113562.SAMN04489716_1564"/>
<feature type="domain" description="Transketolase-like pyrimidine-binding" evidence="1">
    <location>
        <begin position="1"/>
        <end position="163"/>
    </location>
</feature>
<dbReference type="Gene3D" id="3.40.50.970">
    <property type="match status" value="1"/>
</dbReference>
<dbReference type="InterPro" id="IPR029061">
    <property type="entry name" value="THDP-binding"/>
</dbReference>
<dbReference type="CDD" id="cd07033">
    <property type="entry name" value="TPP_PYR_DXS_TK_like"/>
    <property type="match status" value="1"/>
</dbReference>
<dbReference type="Proteomes" id="UP000198688">
    <property type="component" value="Chromosome I"/>
</dbReference>
<protein>
    <submittedName>
        <fullName evidence="2">Transketolase subunit B</fullName>
    </submittedName>
</protein>
<dbReference type="SUPFAM" id="SSF52518">
    <property type="entry name" value="Thiamin diphosphate-binding fold (THDP-binding)"/>
    <property type="match status" value="1"/>
</dbReference>
<dbReference type="Pfam" id="PF02780">
    <property type="entry name" value="Transketolase_C"/>
    <property type="match status" value="1"/>
</dbReference>
<dbReference type="Pfam" id="PF02779">
    <property type="entry name" value="Transket_pyr"/>
    <property type="match status" value="1"/>
</dbReference>
<dbReference type="InterPro" id="IPR005475">
    <property type="entry name" value="Transketolase-like_Pyr-bd"/>
</dbReference>
<evidence type="ECO:0000259" key="1">
    <source>
        <dbReference type="SMART" id="SM00861"/>
    </source>
</evidence>
<dbReference type="InterPro" id="IPR009014">
    <property type="entry name" value="Transketo_C/PFOR_II"/>
</dbReference>